<dbReference type="Pfam" id="PF07690">
    <property type="entry name" value="MFS_1"/>
    <property type="match status" value="1"/>
</dbReference>
<feature type="transmembrane region" description="Helical" evidence="8">
    <location>
        <begin position="407"/>
        <end position="427"/>
    </location>
</feature>
<keyword evidence="7 8" id="KW-0472">Membrane</keyword>
<dbReference type="SUPFAM" id="SSF103473">
    <property type="entry name" value="MFS general substrate transporter"/>
    <property type="match status" value="1"/>
</dbReference>
<dbReference type="GO" id="GO:1990961">
    <property type="term" value="P:xenobiotic detoxification by transmembrane export across the plasma membrane"/>
    <property type="evidence" value="ECO:0007669"/>
    <property type="project" value="InterPro"/>
</dbReference>
<feature type="transmembrane region" description="Helical" evidence="8">
    <location>
        <begin position="277"/>
        <end position="305"/>
    </location>
</feature>
<feature type="transmembrane region" description="Helical" evidence="8">
    <location>
        <begin position="105"/>
        <end position="127"/>
    </location>
</feature>
<feature type="transmembrane region" description="Helical" evidence="8">
    <location>
        <begin position="165"/>
        <end position="186"/>
    </location>
</feature>
<dbReference type="PROSITE" id="PS50850">
    <property type="entry name" value="MFS"/>
    <property type="match status" value="1"/>
</dbReference>
<keyword evidence="8" id="KW-0997">Cell inner membrane</keyword>
<keyword evidence="4" id="KW-1003">Cell membrane</keyword>
<comment type="subcellular location">
    <subcellularLocation>
        <location evidence="8">Cell inner membrane</location>
        <topology evidence="8">Multi-pass membrane protein</topology>
    </subcellularLocation>
    <subcellularLocation>
        <location evidence="1">Cell membrane</location>
        <topology evidence="1">Multi-pass membrane protein</topology>
    </subcellularLocation>
</comment>
<protein>
    <recommendedName>
        <fullName evidence="8">Bcr/CflA family efflux transporter</fullName>
    </recommendedName>
</protein>
<dbReference type="PANTHER" id="PTHR23502">
    <property type="entry name" value="MAJOR FACILITATOR SUPERFAMILY"/>
    <property type="match status" value="1"/>
</dbReference>
<keyword evidence="11" id="KW-1185">Reference proteome</keyword>
<feature type="transmembrane region" description="Helical" evidence="8">
    <location>
        <begin position="139"/>
        <end position="159"/>
    </location>
</feature>
<feature type="transmembrane region" description="Helical" evidence="8">
    <location>
        <begin position="228"/>
        <end position="247"/>
    </location>
</feature>
<evidence type="ECO:0000256" key="2">
    <source>
        <dbReference type="ARBA" id="ARBA00006236"/>
    </source>
</evidence>
<feature type="transmembrane region" description="Helical" evidence="8">
    <location>
        <begin position="372"/>
        <end position="395"/>
    </location>
</feature>
<feature type="transmembrane region" description="Helical" evidence="8">
    <location>
        <begin position="311"/>
        <end position="331"/>
    </location>
</feature>
<evidence type="ECO:0000313" key="11">
    <source>
        <dbReference type="Proteomes" id="UP000053470"/>
    </source>
</evidence>
<dbReference type="Gene3D" id="1.20.1720.10">
    <property type="entry name" value="Multidrug resistance protein D"/>
    <property type="match status" value="1"/>
</dbReference>
<evidence type="ECO:0000256" key="1">
    <source>
        <dbReference type="ARBA" id="ARBA00004651"/>
    </source>
</evidence>
<evidence type="ECO:0000256" key="4">
    <source>
        <dbReference type="ARBA" id="ARBA00022475"/>
    </source>
</evidence>
<evidence type="ECO:0000256" key="5">
    <source>
        <dbReference type="ARBA" id="ARBA00022692"/>
    </source>
</evidence>
<proteinExistence type="inferred from homology"/>
<dbReference type="PANTHER" id="PTHR23502:SF132">
    <property type="entry name" value="POLYAMINE TRANSPORTER 2-RELATED"/>
    <property type="match status" value="1"/>
</dbReference>
<dbReference type="CDD" id="cd17320">
    <property type="entry name" value="MFS_MdfA_MDR_like"/>
    <property type="match status" value="1"/>
</dbReference>
<evidence type="ECO:0000256" key="3">
    <source>
        <dbReference type="ARBA" id="ARBA00022448"/>
    </source>
</evidence>
<feature type="transmembrane region" description="Helical" evidence="8">
    <location>
        <begin position="433"/>
        <end position="454"/>
    </location>
</feature>
<evidence type="ECO:0000256" key="7">
    <source>
        <dbReference type="ARBA" id="ARBA00023136"/>
    </source>
</evidence>
<feature type="domain" description="Major facilitator superfamily (MFS) profile" evidence="9">
    <location>
        <begin position="74"/>
        <end position="458"/>
    </location>
</feature>
<name>A0A7U7PR34_RALSL</name>
<dbReference type="InterPro" id="IPR036259">
    <property type="entry name" value="MFS_trans_sf"/>
</dbReference>
<dbReference type="InterPro" id="IPR011701">
    <property type="entry name" value="MFS"/>
</dbReference>
<evidence type="ECO:0000259" key="9">
    <source>
        <dbReference type="PROSITE" id="PS50850"/>
    </source>
</evidence>
<keyword evidence="5 8" id="KW-0812">Transmembrane</keyword>
<keyword evidence="6 8" id="KW-1133">Transmembrane helix</keyword>
<dbReference type="AlphaFoldDB" id="A0A7U7PR34"/>
<gene>
    <name evidence="10" type="ORF">RSIPO_04339</name>
</gene>
<dbReference type="EMBL" id="LN651281">
    <property type="protein sequence ID" value="CEJ17643.1"/>
    <property type="molecule type" value="Genomic_DNA"/>
</dbReference>
<organism evidence="10 11">
    <name type="scientific">Ralstonia solanacearum IPO1609</name>
    <dbReference type="NCBI Taxonomy" id="564066"/>
    <lineage>
        <taxon>Bacteria</taxon>
        <taxon>Pseudomonadati</taxon>
        <taxon>Pseudomonadota</taxon>
        <taxon>Betaproteobacteria</taxon>
        <taxon>Burkholderiales</taxon>
        <taxon>Burkholderiaceae</taxon>
        <taxon>Ralstonia</taxon>
        <taxon>Ralstonia solanacearum species complex</taxon>
    </lineage>
</organism>
<evidence type="ECO:0000256" key="8">
    <source>
        <dbReference type="RuleBase" id="RU365088"/>
    </source>
</evidence>
<sequence>MKRRSRRSRSRAIATQRTCSSASIADRHDAIAPRCPARRAPARGCAHATLRLPAMSLNESTAPPAAAQAHGLRILAILSTLMAFASISTDLYLPALPAMGTALHAGTGTIELTISGYLIGFSLGQLVWGPVGDRYGRRLPIAIGLMLFIVGSAGCAVSTSAGMMIGWRALQAVGACASVVLARAMVRDLFTGHRAAQMLSTLMTVMAVAPLLGPSVGGLILHVASWRAIFWTLAGVGVATLAALCGLPETLPPPQRSREPLRRALARYGELLRHRRLLGYAGAGGFFYGGIYAYIAGTPFAYITYHHLSPQVYGLLFGAGIVGIMVTNQVNARLVARFGGDRLMRAGTVGAALAGALLALTAWTGWGGLAGLVLPLFLFVSATGFIVANSIAGALGSFAERAGSVSALVGSLQYGSGIIGSALVGAFADGTPWPMGCVIALAGLGSVLCARLVAPPEPAGLRIVGPGAP</sequence>
<dbReference type="FunFam" id="1.20.1720.10:FF:000005">
    <property type="entry name" value="Bcr/CflA family efflux transporter"/>
    <property type="match status" value="1"/>
</dbReference>
<feature type="transmembrane region" description="Helical" evidence="8">
    <location>
        <begin position="198"/>
        <end position="222"/>
    </location>
</feature>
<dbReference type="InterPro" id="IPR020846">
    <property type="entry name" value="MFS_dom"/>
</dbReference>
<evidence type="ECO:0000313" key="10">
    <source>
        <dbReference type="EMBL" id="CEJ17643.1"/>
    </source>
</evidence>
<feature type="transmembrane region" description="Helical" evidence="8">
    <location>
        <begin position="343"/>
        <end position="366"/>
    </location>
</feature>
<feature type="transmembrane region" description="Helical" evidence="8">
    <location>
        <begin position="74"/>
        <end position="93"/>
    </location>
</feature>
<evidence type="ECO:0000256" key="6">
    <source>
        <dbReference type="ARBA" id="ARBA00022989"/>
    </source>
</evidence>
<dbReference type="NCBIfam" id="TIGR00710">
    <property type="entry name" value="efflux_Bcr_CflA"/>
    <property type="match status" value="1"/>
</dbReference>
<dbReference type="Proteomes" id="UP000053470">
    <property type="component" value="Unassembled WGS sequence"/>
</dbReference>
<reference evidence="10" key="2">
    <citation type="submission" date="2022-04" db="EMBL/GenBank/DDBJ databases">
        <title>Genomic draft of R. solanacearum strain IPO1609, a phylotype IIB1/biovar 2/race 3 strain isolated from potato in Europe.</title>
        <authorList>
            <person name="Boucher C."/>
            <person name="Carrere S."/>
            <person name="Dossat C."/>
            <person name="Elbaz M."/>
            <person name="Genin S."/>
            <person name="Gouzy J."/>
            <person name="Prior P."/>
            <person name="Segurens B."/>
            <person name="Wincker P."/>
        </authorList>
    </citation>
    <scope>NUCLEOTIDE SEQUENCE</scope>
    <source>
        <strain evidence="10">IPO1609</strain>
    </source>
</reference>
<reference evidence="10" key="1">
    <citation type="submission" date="2014-11" db="EMBL/GenBank/DDBJ databases">
        <authorList>
            <person name="Genoscope - CEA"/>
        </authorList>
    </citation>
    <scope>NUCLEOTIDE SEQUENCE</scope>
    <source>
        <strain evidence="10">IPO1609</strain>
    </source>
</reference>
<accession>A0A7U7PR34</accession>
<dbReference type="GO" id="GO:0005886">
    <property type="term" value="C:plasma membrane"/>
    <property type="evidence" value="ECO:0007669"/>
    <property type="project" value="UniProtKB-SubCell"/>
</dbReference>
<dbReference type="GO" id="GO:0042910">
    <property type="term" value="F:xenobiotic transmembrane transporter activity"/>
    <property type="evidence" value="ECO:0007669"/>
    <property type="project" value="InterPro"/>
</dbReference>
<comment type="similarity">
    <text evidence="2 8">Belongs to the major facilitator superfamily. Bcr/CmlA family.</text>
</comment>
<keyword evidence="3 8" id="KW-0813">Transport</keyword>
<dbReference type="InterPro" id="IPR004812">
    <property type="entry name" value="Efflux_drug-R_Bcr/CmlA"/>
</dbReference>